<proteinExistence type="predicted"/>
<dbReference type="EMBL" id="MT144992">
    <property type="protein sequence ID" value="QJI02331.1"/>
    <property type="molecule type" value="Genomic_DNA"/>
</dbReference>
<accession>A0A6M3XWM1</accession>
<protein>
    <submittedName>
        <fullName evidence="1">Uncharacterized protein</fullName>
    </submittedName>
</protein>
<dbReference type="InterPro" id="IPR049644">
    <property type="entry name" value="GvpU-like"/>
</dbReference>
<dbReference type="NCBIfam" id="NF041667">
    <property type="entry name" value="GvpU"/>
    <property type="match status" value="1"/>
</dbReference>
<name>A0A6M3XWM1_9ZZZZ</name>
<organism evidence="1">
    <name type="scientific">viral metagenome</name>
    <dbReference type="NCBI Taxonomy" id="1070528"/>
    <lineage>
        <taxon>unclassified sequences</taxon>
        <taxon>metagenomes</taxon>
        <taxon>organismal metagenomes</taxon>
    </lineage>
</organism>
<sequence>MTDETEGATQTDDGKRKDRDLMLQLIVSFAEKNAGSAITLFVNGTVISGTTVSQKAFLENWVSTISDGFEAETVEALREAFGLDEDAEESDRDVADRNWIHLRDAQVFTPGGPPMPANGLLWRGKIHEVNGFSFGRFSQSDEPLC</sequence>
<reference evidence="1" key="1">
    <citation type="submission" date="2020-03" db="EMBL/GenBank/DDBJ databases">
        <title>The deep terrestrial virosphere.</title>
        <authorList>
            <person name="Holmfeldt K."/>
            <person name="Nilsson E."/>
            <person name="Simone D."/>
            <person name="Lopez-Fernandez M."/>
            <person name="Wu X."/>
            <person name="de Brujin I."/>
            <person name="Lundin D."/>
            <person name="Andersson A."/>
            <person name="Bertilsson S."/>
            <person name="Dopson M."/>
        </authorList>
    </citation>
    <scope>NUCLEOTIDE SEQUENCE</scope>
    <source>
        <strain evidence="1">TM448B03123</strain>
    </source>
</reference>
<dbReference type="AlphaFoldDB" id="A0A6M3XWM1"/>
<gene>
    <name evidence="1" type="ORF">TM448B03123_0012</name>
</gene>
<evidence type="ECO:0000313" key="1">
    <source>
        <dbReference type="EMBL" id="QJI02331.1"/>
    </source>
</evidence>